<protein>
    <submittedName>
        <fullName evidence="1">15401_t:CDS:1</fullName>
    </submittedName>
</protein>
<evidence type="ECO:0000313" key="2">
    <source>
        <dbReference type="Proteomes" id="UP000789570"/>
    </source>
</evidence>
<evidence type="ECO:0000313" key="1">
    <source>
        <dbReference type="EMBL" id="CAG8493142.1"/>
    </source>
</evidence>
<proteinExistence type="predicted"/>
<feature type="non-terminal residue" evidence="1">
    <location>
        <position position="1"/>
    </location>
</feature>
<name>A0A9N8WLF9_9GLOM</name>
<accession>A0A9N8WLF9</accession>
<keyword evidence="2" id="KW-1185">Reference proteome</keyword>
<sequence>MSCLFSSDPVGGDYGVGTTAAALLGCGDDSVVLLPLVGDYGCGITADAASAVCNYSTTAAANYNERK</sequence>
<dbReference type="EMBL" id="CAJVPQ010000570">
    <property type="protein sequence ID" value="CAG8493142.1"/>
    <property type="molecule type" value="Genomic_DNA"/>
</dbReference>
<dbReference type="Proteomes" id="UP000789570">
    <property type="component" value="Unassembled WGS sequence"/>
</dbReference>
<dbReference type="AlphaFoldDB" id="A0A9N8WLF9"/>
<reference evidence="1" key="1">
    <citation type="submission" date="2021-06" db="EMBL/GenBank/DDBJ databases">
        <authorList>
            <person name="Kallberg Y."/>
            <person name="Tangrot J."/>
            <person name="Rosling A."/>
        </authorList>
    </citation>
    <scope>NUCLEOTIDE SEQUENCE</scope>
    <source>
        <strain evidence="1">UK204</strain>
    </source>
</reference>
<gene>
    <name evidence="1" type="ORF">FCALED_LOCUS3320</name>
</gene>
<organism evidence="1 2">
    <name type="scientific">Funneliformis caledonium</name>
    <dbReference type="NCBI Taxonomy" id="1117310"/>
    <lineage>
        <taxon>Eukaryota</taxon>
        <taxon>Fungi</taxon>
        <taxon>Fungi incertae sedis</taxon>
        <taxon>Mucoromycota</taxon>
        <taxon>Glomeromycotina</taxon>
        <taxon>Glomeromycetes</taxon>
        <taxon>Glomerales</taxon>
        <taxon>Glomeraceae</taxon>
        <taxon>Funneliformis</taxon>
    </lineage>
</organism>
<comment type="caution">
    <text evidence="1">The sequence shown here is derived from an EMBL/GenBank/DDBJ whole genome shotgun (WGS) entry which is preliminary data.</text>
</comment>